<evidence type="ECO:0000313" key="2">
    <source>
        <dbReference type="Proteomes" id="UP000683360"/>
    </source>
</evidence>
<dbReference type="OrthoDB" id="6151623at2759"/>
<accession>A0A8S3QRT6</accession>
<gene>
    <name evidence="1" type="ORF">MEDL_10902</name>
</gene>
<name>A0A8S3QRT6_MYTED</name>
<dbReference type="AlphaFoldDB" id="A0A8S3QRT6"/>
<protein>
    <submittedName>
        <fullName evidence="1">Uncharacterized protein</fullName>
    </submittedName>
</protein>
<sequence length="223" mass="25894">MHLLKYTKDTEQDKDWVDLVTISNIETAAKNVKRIAITLHLSFTTAFFKTLSEDEKHRYTNDMQHKDEKLLRHKWDTAFTEFIDKGLKQNVTFAIHFDMMQHCDEIVSISITERLGGPNGYNLMLACVKTSLPFAFLNGATSYASFCVDLLYCHYTAGVFHKKKESLFSTPYKHSSVNIALDTQKEMDHLNVKKDPDEEQQYTQYCLECQLWTNRMRCKILGG</sequence>
<reference evidence="1" key="1">
    <citation type="submission" date="2021-03" db="EMBL/GenBank/DDBJ databases">
        <authorList>
            <person name="Bekaert M."/>
        </authorList>
    </citation>
    <scope>NUCLEOTIDE SEQUENCE</scope>
</reference>
<dbReference type="Proteomes" id="UP000683360">
    <property type="component" value="Unassembled WGS sequence"/>
</dbReference>
<dbReference type="EMBL" id="CAJPWZ010000541">
    <property type="protein sequence ID" value="CAG2195990.1"/>
    <property type="molecule type" value="Genomic_DNA"/>
</dbReference>
<evidence type="ECO:0000313" key="1">
    <source>
        <dbReference type="EMBL" id="CAG2195990.1"/>
    </source>
</evidence>
<keyword evidence="2" id="KW-1185">Reference proteome</keyword>
<proteinExistence type="predicted"/>
<organism evidence="1 2">
    <name type="scientific">Mytilus edulis</name>
    <name type="common">Blue mussel</name>
    <dbReference type="NCBI Taxonomy" id="6550"/>
    <lineage>
        <taxon>Eukaryota</taxon>
        <taxon>Metazoa</taxon>
        <taxon>Spiralia</taxon>
        <taxon>Lophotrochozoa</taxon>
        <taxon>Mollusca</taxon>
        <taxon>Bivalvia</taxon>
        <taxon>Autobranchia</taxon>
        <taxon>Pteriomorphia</taxon>
        <taxon>Mytilida</taxon>
        <taxon>Mytiloidea</taxon>
        <taxon>Mytilidae</taxon>
        <taxon>Mytilinae</taxon>
        <taxon>Mytilus</taxon>
    </lineage>
</organism>
<comment type="caution">
    <text evidence="1">The sequence shown here is derived from an EMBL/GenBank/DDBJ whole genome shotgun (WGS) entry which is preliminary data.</text>
</comment>